<dbReference type="OrthoDB" id="10463564at2759"/>
<dbReference type="HOGENOM" id="CLU_1468563_0_0_1"/>
<proteinExistence type="predicted"/>
<keyword evidence="2" id="KW-1185">Reference proteome</keyword>
<reference evidence="1 2" key="1">
    <citation type="journal article" date="2011" name="Proc. Natl. Acad. Sci. U.S.A.">
        <title>Evolutionary erosion of yeast sex chromosomes by mating-type switching accidents.</title>
        <authorList>
            <person name="Gordon J.L."/>
            <person name="Armisen D."/>
            <person name="Proux-Wera E."/>
            <person name="Oheigeartaigh S.S."/>
            <person name="Byrne K.P."/>
            <person name="Wolfe K.H."/>
        </authorList>
    </citation>
    <scope>NUCLEOTIDE SEQUENCE [LARGE SCALE GENOMIC DNA]</scope>
    <source>
        <strain evidence="2">ATCC 10597 / BCRC 20456 / CBS 421 / NBRC 0211 / NRRL Y-12639</strain>
    </source>
</reference>
<dbReference type="OMA" id="YEVFCEY"/>
<sequence length="184" mass="20906">MTVFKAHTPKKARIAADEDLEKDILRFLIGSGISYTTRPELLTDLTTETNEIQDVFGHDFESKQYGFLNIKTVKKNFKIKTYVLEGEESDVTVLSEADLTQYEVFCEYGQDGAKMSIGEDAELVIPLTIVGPYRFMEVTVEDQDGLGKFKDIDFPSKIQRESQRMYTLLLKKTVDELKAGGQKQ</sequence>
<dbReference type="KEGG" id="ndi:NDAI_0B05350"/>
<dbReference type="RefSeq" id="XP_003668811.1">
    <property type="nucleotide sequence ID" value="XM_003668763.1"/>
</dbReference>
<protein>
    <submittedName>
        <fullName evidence="1">Uncharacterized protein</fullName>
    </submittedName>
</protein>
<evidence type="ECO:0000313" key="1">
    <source>
        <dbReference type="EMBL" id="CCD23568.1"/>
    </source>
</evidence>
<gene>
    <name evidence="1" type="primary">NDAI0B05350</name>
    <name evidence="1" type="ordered locus">NDAI_0B05350</name>
</gene>
<dbReference type="AlphaFoldDB" id="G0W707"/>
<organism evidence="1 2">
    <name type="scientific">Naumovozyma dairenensis (strain ATCC 10597 / BCRC 20456 / CBS 421 / NBRC 0211 / NRRL Y-12639)</name>
    <name type="common">Saccharomyces dairenensis</name>
    <dbReference type="NCBI Taxonomy" id="1071378"/>
    <lineage>
        <taxon>Eukaryota</taxon>
        <taxon>Fungi</taxon>
        <taxon>Dikarya</taxon>
        <taxon>Ascomycota</taxon>
        <taxon>Saccharomycotina</taxon>
        <taxon>Saccharomycetes</taxon>
        <taxon>Saccharomycetales</taxon>
        <taxon>Saccharomycetaceae</taxon>
        <taxon>Naumovozyma</taxon>
    </lineage>
</organism>
<name>G0W707_NAUDC</name>
<evidence type="ECO:0000313" key="2">
    <source>
        <dbReference type="Proteomes" id="UP000000689"/>
    </source>
</evidence>
<dbReference type="EMBL" id="HE580268">
    <property type="protein sequence ID" value="CCD23568.1"/>
    <property type="molecule type" value="Genomic_DNA"/>
</dbReference>
<dbReference type="GeneID" id="11498472"/>
<accession>G0W707</accession>
<dbReference type="Proteomes" id="UP000000689">
    <property type="component" value="Chromosome 2"/>
</dbReference>